<dbReference type="RefSeq" id="WP_105716282.1">
    <property type="nucleotide sequence ID" value="NZ_PVBQ01000004.1"/>
</dbReference>
<sequence length="199" mass="21376">MKKFYLTLAAVAALTFASQAQTEKGKFVVGGGLGFNTESVKDTDLKSTSFNIMPSAGYFVSDNIAVGVGLGYQWNKSEYDAEANVTERTNSAFAVAPFGRWYSANGPVRFFGQLSVPMSWGNQKANDEKTANVSNYGVELAPGIAYFPTSKIGLEFKVRGLYFNSNITDPEGGSAKTTVNSFGLNANSLAPTVGVQFYF</sequence>
<evidence type="ECO:0000256" key="1">
    <source>
        <dbReference type="ARBA" id="ARBA00022729"/>
    </source>
</evidence>
<protein>
    <recommendedName>
        <fullName evidence="3">Outer membrane protein beta-barrel domain-containing protein</fullName>
    </recommendedName>
</protein>
<dbReference type="Pfam" id="PF13505">
    <property type="entry name" value="OMP_b-brl"/>
    <property type="match status" value="1"/>
</dbReference>
<feature type="signal peptide" evidence="2">
    <location>
        <begin position="1"/>
        <end position="20"/>
    </location>
</feature>
<gene>
    <name evidence="4" type="ORF">C5745_07060</name>
</gene>
<dbReference type="Proteomes" id="UP000239711">
    <property type="component" value="Unassembled WGS sequence"/>
</dbReference>
<dbReference type="EMBL" id="PVBQ01000004">
    <property type="protein sequence ID" value="PRD48255.1"/>
    <property type="molecule type" value="Genomic_DNA"/>
</dbReference>
<dbReference type="SUPFAM" id="SSF56925">
    <property type="entry name" value="OMPA-like"/>
    <property type="match status" value="1"/>
</dbReference>
<feature type="chain" id="PRO_5015691081" description="Outer membrane protein beta-barrel domain-containing protein" evidence="2">
    <location>
        <begin position="21"/>
        <end position="199"/>
    </location>
</feature>
<feature type="domain" description="Outer membrane protein beta-barrel" evidence="3">
    <location>
        <begin position="7"/>
        <end position="184"/>
    </location>
</feature>
<dbReference type="InterPro" id="IPR027385">
    <property type="entry name" value="Beta-barrel_OMP"/>
</dbReference>
<dbReference type="AlphaFoldDB" id="A0A2S9J647"/>
<keyword evidence="1 2" id="KW-0732">Signal</keyword>
<accession>A0A2S9J647</accession>
<proteinExistence type="predicted"/>
<reference evidence="4 5" key="1">
    <citation type="submission" date="2018-02" db="EMBL/GenBank/DDBJ databases">
        <title>The draft genome of Sphingobacterium sp. 5JN-11.</title>
        <authorList>
            <person name="Liu L."/>
            <person name="Li L."/>
            <person name="Liang L."/>
            <person name="Zhang X."/>
            <person name="Wang T."/>
        </authorList>
    </citation>
    <scope>NUCLEOTIDE SEQUENCE [LARGE SCALE GENOMIC DNA]</scope>
    <source>
        <strain evidence="4 5">5JN-11</strain>
    </source>
</reference>
<organism evidence="4 5">
    <name type="scientific">Sphingobacterium haloxyli</name>
    <dbReference type="NCBI Taxonomy" id="2100533"/>
    <lineage>
        <taxon>Bacteria</taxon>
        <taxon>Pseudomonadati</taxon>
        <taxon>Bacteroidota</taxon>
        <taxon>Sphingobacteriia</taxon>
        <taxon>Sphingobacteriales</taxon>
        <taxon>Sphingobacteriaceae</taxon>
        <taxon>Sphingobacterium</taxon>
    </lineage>
</organism>
<name>A0A2S9J647_9SPHI</name>
<evidence type="ECO:0000256" key="2">
    <source>
        <dbReference type="SAM" id="SignalP"/>
    </source>
</evidence>
<keyword evidence="5" id="KW-1185">Reference proteome</keyword>
<dbReference type="Gene3D" id="2.40.160.20">
    <property type="match status" value="1"/>
</dbReference>
<comment type="caution">
    <text evidence="4">The sequence shown here is derived from an EMBL/GenBank/DDBJ whole genome shotgun (WGS) entry which is preliminary data.</text>
</comment>
<evidence type="ECO:0000259" key="3">
    <source>
        <dbReference type="Pfam" id="PF13505"/>
    </source>
</evidence>
<evidence type="ECO:0000313" key="5">
    <source>
        <dbReference type="Proteomes" id="UP000239711"/>
    </source>
</evidence>
<dbReference type="InterPro" id="IPR011250">
    <property type="entry name" value="OMP/PagP_B-barrel"/>
</dbReference>
<evidence type="ECO:0000313" key="4">
    <source>
        <dbReference type="EMBL" id="PRD48255.1"/>
    </source>
</evidence>
<dbReference type="OrthoDB" id="945117at2"/>